<reference evidence="2" key="1">
    <citation type="submission" date="2022-11" db="UniProtKB">
        <authorList>
            <consortium name="WormBaseParasite"/>
        </authorList>
    </citation>
    <scope>IDENTIFICATION</scope>
</reference>
<dbReference type="WBParaSite" id="JU765_v2.g7256.t1">
    <property type="protein sequence ID" value="JU765_v2.g7256.t1"/>
    <property type="gene ID" value="JU765_v2.g7256"/>
</dbReference>
<sequence>MSSCLMTEDLIKHQTQFSEKYPQLFCTICRGLGNGNCRDCPFLEDIPVCELIEQYETFTNGKVDIHEGKKMFPHLTGNCTTSADQPTLGQILAQMDDTGTSWGQCIICNLVLGLVLFLQNDIVLSPGFDNALSGVCTLINNCDQNLVDAVIQGLAVSVQQFYNIIGVDIIGCPSYPDFVNNCFGA</sequence>
<accession>A0AC34RJ30</accession>
<organism evidence="1 2">
    <name type="scientific">Panagrolaimus sp. JU765</name>
    <dbReference type="NCBI Taxonomy" id="591449"/>
    <lineage>
        <taxon>Eukaryota</taxon>
        <taxon>Metazoa</taxon>
        <taxon>Ecdysozoa</taxon>
        <taxon>Nematoda</taxon>
        <taxon>Chromadorea</taxon>
        <taxon>Rhabditida</taxon>
        <taxon>Tylenchina</taxon>
        <taxon>Panagrolaimomorpha</taxon>
        <taxon>Panagrolaimoidea</taxon>
        <taxon>Panagrolaimidae</taxon>
        <taxon>Panagrolaimus</taxon>
    </lineage>
</organism>
<evidence type="ECO:0000313" key="1">
    <source>
        <dbReference type="Proteomes" id="UP000887576"/>
    </source>
</evidence>
<evidence type="ECO:0000313" key="2">
    <source>
        <dbReference type="WBParaSite" id="JU765_v2.g7256.t1"/>
    </source>
</evidence>
<dbReference type="Proteomes" id="UP000887576">
    <property type="component" value="Unplaced"/>
</dbReference>
<proteinExistence type="predicted"/>
<protein>
    <submittedName>
        <fullName evidence="2">Saposin B-type domain-containing protein</fullName>
    </submittedName>
</protein>
<name>A0AC34RJ30_9BILA</name>